<feature type="domain" description="Cytochrome b561" evidence="14">
    <location>
        <begin position="15"/>
        <end position="215"/>
    </location>
</feature>
<comment type="catalytic activity">
    <reaction evidence="12">
        <text>Fe(3+)(out) + L-ascorbate(in) = monodehydro-L-ascorbate radical(in) + Fe(2+)(out) + H(+)</text>
        <dbReference type="Rhea" id="RHEA:30403"/>
        <dbReference type="ChEBI" id="CHEBI:15378"/>
        <dbReference type="ChEBI" id="CHEBI:29033"/>
        <dbReference type="ChEBI" id="CHEBI:29034"/>
        <dbReference type="ChEBI" id="CHEBI:38290"/>
        <dbReference type="ChEBI" id="CHEBI:59513"/>
        <dbReference type="EC" id="7.2.1.3"/>
    </reaction>
</comment>
<dbReference type="PANTHER" id="PTHR10106:SF15">
    <property type="entry name" value="TRANSMEMBRANE ASCORBATE FERRIREDUCTASE 3-RELATED"/>
    <property type="match status" value="1"/>
</dbReference>
<dbReference type="GO" id="GO:0140571">
    <property type="term" value="F:transmembrane ascorbate ferrireductase activity"/>
    <property type="evidence" value="ECO:0007669"/>
    <property type="project" value="UniProtKB-EC"/>
</dbReference>
<keyword evidence="3" id="KW-0813">Transport</keyword>
<organism evidence="15 16">
    <name type="scientific">Rubroshorea leprosula</name>
    <dbReference type="NCBI Taxonomy" id="152421"/>
    <lineage>
        <taxon>Eukaryota</taxon>
        <taxon>Viridiplantae</taxon>
        <taxon>Streptophyta</taxon>
        <taxon>Embryophyta</taxon>
        <taxon>Tracheophyta</taxon>
        <taxon>Spermatophyta</taxon>
        <taxon>Magnoliopsida</taxon>
        <taxon>eudicotyledons</taxon>
        <taxon>Gunneridae</taxon>
        <taxon>Pentapetalae</taxon>
        <taxon>rosids</taxon>
        <taxon>malvids</taxon>
        <taxon>Malvales</taxon>
        <taxon>Dipterocarpaceae</taxon>
        <taxon>Rubroshorea</taxon>
    </lineage>
</organism>
<dbReference type="SMART" id="SM00665">
    <property type="entry name" value="B561"/>
    <property type="match status" value="1"/>
</dbReference>
<feature type="transmembrane region" description="Helical" evidence="13">
    <location>
        <begin position="119"/>
        <end position="144"/>
    </location>
</feature>
<evidence type="ECO:0000256" key="5">
    <source>
        <dbReference type="ARBA" id="ARBA00022692"/>
    </source>
</evidence>
<dbReference type="Proteomes" id="UP001054252">
    <property type="component" value="Unassembled WGS sequence"/>
</dbReference>
<sequence>MDYNYRHSSRRLTIFAHFFGVLAFILMLIWLLHYRGGLQYDSYDNYDRVFNVHPFLMYCAFIFLAGEAMMAYKTVQASHHSQKIAHMVLHLSAFILGVIGISAVFKFHDMAGIEDMYSLHSWIGLSTFCLFGMQWLFGLFSFFSPAATPETRMRVAPLHRAAGRALLYLSICAALTGIIEKFTFQRLKNEREARLMNFMGLSILLFGIFVDLSVALARDSSPPY</sequence>
<dbReference type="InterPro" id="IPR043205">
    <property type="entry name" value="CYB561/CYBRD1-like"/>
</dbReference>
<keyword evidence="16" id="KW-1185">Reference proteome</keyword>
<keyword evidence="8 13" id="KW-1133">Transmembrane helix</keyword>
<dbReference type="Gene3D" id="1.20.120.1770">
    <property type="match status" value="1"/>
</dbReference>
<evidence type="ECO:0000256" key="3">
    <source>
        <dbReference type="ARBA" id="ARBA00022448"/>
    </source>
</evidence>
<dbReference type="PANTHER" id="PTHR10106">
    <property type="entry name" value="CYTOCHROME B561-RELATED"/>
    <property type="match status" value="1"/>
</dbReference>
<dbReference type="PROSITE" id="PS50939">
    <property type="entry name" value="CYTOCHROME_B561"/>
    <property type="match status" value="1"/>
</dbReference>
<evidence type="ECO:0000256" key="7">
    <source>
        <dbReference type="ARBA" id="ARBA00022982"/>
    </source>
</evidence>
<evidence type="ECO:0000256" key="11">
    <source>
        <dbReference type="ARBA" id="ARBA00024225"/>
    </source>
</evidence>
<evidence type="ECO:0000256" key="6">
    <source>
        <dbReference type="ARBA" id="ARBA00022723"/>
    </source>
</evidence>
<evidence type="ECO:0000259" key="14">
    <source>
        <dbReference type="PROSITE" id="PS50939"/>
    </source>
</evidence>
<evidence type="ECO:0000256" key="1">
    <source>
        <dbReference type="ARBA" id="ARBA00001970"/>
    </source>
</evidence>
<keyword evidence="10 13" id="KW-0472">Membrane</keyword>
<evidence type="ECO:0000256" key="13">
    <source>
        <dbReference type="SAM" id="Phobius"/>
    </source>
</evidence>
<dbReference type="EMBL" id="BPVZ01000038">
    <property type="protein sequence ID" value="GKV13476.1"/>
    <property type="molecule type" value="Genomic_DNA"/>
</dbReference>
<comment type="cofactor">
    <cofactor evidence="1">
        <name>heme b</name>
        <dbReference type="ChEBI" id="CHEBI:60344"/>
    </cofactor>
</comment>
<comment type="caution">
    <text evidence="15">The sequence shown here is derived from an EMBL/GenBank/DDBJ whole genome shotgun (WGS) entry which is preliminary data.</text>
</comment>
<evidence type="ECO:0000256" key="2">
    <source>
        <dbReference type="ARBA" id="ARBA00004141"/>
    </source>
</evidence>
<evidence type="ECO:0000256" key="4">
    <source>
        <dbReference type="ARBA" id="ARBA00022617"/>
    </source>
</evidence>
<dbReference type="GO" id="GO:0016020">
    <property type="term" value="C:membrane"/>
    <property type="evidence" value="ECO:0007669"/>
    <property type="project" value="UniProtKB-SubCell"/>
</dbReference>
<dbReference type="EC" id="7.2.1.3" evidence="11"/>
<keyword evidence="6" id="KW-0479">Metal-binding</keyword>
<keyword evidence="4" id="KW-0349">Heme</keyword>
<feature type="transmembrane region" description="Helical" evidence="13">
    <location>
        <begin position="52"/>
        <end position="72"/>
    </location>
</feature>
<dbReference type="GO" id="GO:0046872">
    <property type="term" value="F:metal ion binding"/>
    <property type="evidence" value="ECO:0007669"/>
    <property type="project" value="UniProtKB-KW"/>
</dbReference>
<proteinExistence type="predicted"/>
<feature type="transmembrane region" description="Helical" evidence="13">
    <location>
        <begin position="196"/>
        <end position="217"/>
    </location>
</feature>
<accession>A0AAV5JL45</accession>
<evidence type="ECO:0000256" key="9">
    <source>
        <dbReference type="ARBA" id="ARBA00023004"/>
    </source>
</evidence>
<gene>
    <name evidence="15" type="ORF">SLEP1_g24478</name>
</gene>
<dbReference type="FunFam" id="1.20.120.1770:FF:000001">
    <property type="entry name" value="Cytochrome b reductase 1"/>
    <property type="match status" value="1"/>
</dbReference>
<evidence type="ECO:0000256" key="10">
    <source>
        <dbReference type="ARBA" id="ARBA00023136"/>
    </source>
</evidence>
<evidence type="ECO:0000313" key="15">
    <source>
        <dbReference type="EMBL" id="GKV13476.1"/>
    </source>
</evidence>
<keyword evidence="9" id="KW-0408">Iron</keyword>
<keyword evidence="7" id="KW-0249">Electron transport</keyword>
<dbReference type="AlphaFoldDB" id="A0AAV5JL45"/>
<reference evidence="15 16" key="1">
    <citation type="journal article" date="2021" name="Commun. Biol.">
        <title>The genome of Shorea leprosula (Dipterocarpaceae) highlights the ecological relevance of drought in aseasonal tropical rainforests.</title>
        <authorList>
            <person name="Ng K.K.S."/>
            <person name="Kobayashi M.J."/>
            <person name="Fawcett J.A."/>
            <person name="Hatakeyama M."/>
            <person name="Paape T."/>
            <person name="Ng C.H."/>
            <person name="Ang C.C."/>
            <person name="Tnah L.H."/>
            <person name="Lee C.T."/>
            <person name="Nishiyama T."/>
            <person name="Sese J."/>
            <person name="O'Brien M.J."/>
            <person name="Copetti D."/>
            <person name="Mohd Noor M.I."/>
            <person name="Ong R.C."/>
            <person name="Putra M."/>
            <person name="Sireger I.Z."/>
            <person name="Indrioko S."/>
            <person name="Kosugi Y."/>
            <person name="Izuno A."/>
            <person name="Isagi Y."/>
            <person name="Lee S.L."/>
            <person name="Shimizu K.K."/>
        </authorList>
    </citation>
    <scope>NUCLEOTIDE SEQUENCE [LARGE SCALE GENOMIC DNA]</scope>
    <source>
        <strain evidence="15">214</strain>
    </source>
</reference>
<feature type="transmembrane region" description="Helical" evidence="13">
    <location>
        <begin position="84"/>
        <end position="107"/>
    </location>
</feature>
<feature type="transmembrane region" description="Helical" evidence="13">
    <location>
        <begin position="12"/>
        <end position="32"/>
    </location>
</feature>
<evidence type="ECO:0000256" key="12">
    <source>
        <dbReference type="ARBA" id="ARBA00051575"/>
    </source>
</evidence>
<dbReference type="CDD" id="cd08766">
    <property type="entry name" value="Cyt_b561_ACYB-1_like"/>
    <property type="match status" value="1"/>
</dbReference>
<name>A0AAV5JL45_9ROSI</name>
<evidence type="ECO:0000313" key="16">
    <source>
        <dbReference type="Proteomes" id="UP001054252"/>
    </source>
</evidence>
<protein>
    <recommendedName>
        <fullName evidence="11">ascorbate ferrireductase (transmembrane)</fullName>
        <ecNumber evidence="11">7.2.1.3</ecNumber>
    </recommendedName>
</protein>
<keyword evidence="5 13" id="KW-0812">Transmembrane</keyword>
<dbReference type="InterPro" id="IPR006593">
    <property type="entry name" value="Cyt_b561/ferric_Rdtase_TM"/>
</dbReference>
<comment type="subcellular location">
    <subcellularLocation>
        <location evidence="2">Membrane</location>
        <topology evidence="2">Multi-pass membrane protein</topology>
    </subcellularLocation>
</comment>
<evidence type="ECO:0000256" key="8">
    <source>
        <dbReference type="ARBA" id="ARBA00022989"/>
    </source>
</evidence>
<dbReference type="Pfam" id="PF03188">
    <property type="entry name" value="Cytochrom_B561"/>
    <property type="match status" value="1"/>
</dbReference>